<dbReference type="InterPro" id="IPR033985">
    <property type="entry name" value="SusD-like_N"/>
</dbReference>
<keyword evidence="3" id="KW-0732">Signal</keyword>
<gene>
    <name evidence="8" type="ORF">SAMN04488524_0037</name>
</gene>
<evidence type="ECO:0000259" key="6">
    <source>
        <dbReference type="Pfam" id="PF07980"/>
    </source>
</evidence>
<dbReference type="RefSeq" id="WP_084236266.1">
    <property type="nucleotide sequence ID" value="NZ_FWXT01000001.1"/>
</dbReference>
<evidence type="ECO:0000256" key="3">
    <source>
        <dbReference type="ARBA" id="ARBA00022729"/>
    </source>
</evidence>
<dbReference type="AlphaFoldDB" id="A0A1W1YNJ2"/>
<keyword evidence="5" id="KW-0998">Cell outer membrane</keyword>
<evidence type="ECO:0000256" key="5">
    <source>
        <dbReference type="ARBA" id="ARBA00023237"/>
    </source>
</evidence>
<proteinExistence type="inferred from homology"/>
<feature type="domain" description="RagB/SusD" evidence="6">
    <location>
        <begin position="336"/>
        <end position="452"/>
    </location>
</feature>
<dbReference type="Gene3D" id="1.25.40.390">
    <property type="match status" value="1"/>
</dbReference>
<evidence type="ECO:0000313" key="9">
    <source>
        <dbReference type="Proteomes" id="UP000192756"/>
    </source>
</evidence>
<dbReference type="STRING" id="151894.SAMN04488524_0037"/>
<feature type="domain" description="SusD-like N-terminal" evidence="7">
    <location>
        <begin position="25"/>
        <end position="232"/>
    </location>
</feature>
<organism evidence="8 9">
    <name type="scientific">Pedobacter africanus</name>
    <dbReference type="NCBI Taxonomy" id="151894"/>
    <lineage>
        <taxon>Bacteria</taxon>
        <taxon>Pseudomonadati</taxon>
        <taxon>Bacteroidota</taxon>
        <taxon>Sphingobacteriia</taxon>
        <taxon>Sphingobacteriales</taxon>
        <taxon>Sphingobacteriaceae</taxon>
        <taxon>Pedobacter</taxon>
    </lineage>
</organism>
<protein>
    <submittedName>
        <fullName evidence="8">SusD family protein</fullName>
    </submittedName>
</protein>
<accession>A0A1W1YNJ2</accession>
<reference evidence="9" key="1">
    <citation type="submission" date="2017-04" db="EMBL/GenBank/DDBJ databases">
        <authorList>
            <person name="Varghese N."/>
            <person name="Submissions S."/>
        </authorList>
    </citation>
    <scope>NUCLEOTIDE SEQUENCE [LARGE SCALE GENOMIC DNA]</scope>
    <source>
        <strain evidence="9">DSM 12126</strain>
    </source>
</reference>
<comment type="subcellular location">
    <subcellularLocation>
        <location evidence="1">Cell outer membrane</location>
    </subcellularLocation>
</comment>
<keyword evidence="4" id="KW-0472">Membrane</keyword>
<evidence type="ECO:0000256" key="2">
    <source>
        <dbReference type="ARBA" id="ARBA00006275"/>
    </source>
</evidence>
<evidence type="ECO:0000259" key="7">
    <source>
        <dbReference type="Pfam" id="PF14322"/>
    </source>
</evidence>
<dbReference type="Pfam" id="PF07980">
    <property type="entry name" value="SusD_RagB"/>
    <property type="match status" value="1"/>
</dbReference>
<dbReference type="PROSITE" id="PS51257">
    <property type="entry name" value="PROKAR_LIPOPROTEIN"/>
    <property type="match status" value="1"/>
</dbReference>
<dbReference type="InterPro" id="IPR012944">
    <property type="entry name" value="SusD_RagB_dom"/>
</dbReference>
<evidence type="ECO:0000256" key="4">
    <source>
        <dbReference type="ARBA" id="ARBA00023136"/>
    </source>
</evidence>
<comment type="similarity">
    <text evidence="2">Belongs to the SusD family.</text>
</comment>
<evidence type="ECO:0000256" key="1">
    <source>
        <dbReference type="ARBA" id="ARBA00004442"/>
    </source>
</evidence>
<dbReference type="Pfam" id="PF14322">
    <property type="entry name" value="SusD-like_3"/>
    <property type="match status" value="1"/>
</dbReference>
<dbReference type="EMBL" id="FWXT01000001">
    <property type="protein sequence ID" value="SMC37371.1"/>
    <property type="molecule type" value="Genomic_DNA"/>
</dbReference>
<dbReference type="GO" id="GO:0009279">
    <property type="term" value="C:cell outer membrane"/>
    <property type="evidence" value="ECO:0007669"/>
    <property type="project" value="UniProtKB-SubCell"/>
</dbReference>
<dbReference type="InterPro" id="IPR011990">
    <property type="entry name" value="TPR-like_helical_dom_sf"/>
</dbReference>
<sequence length="454" mass="51466">MMKISSINIFCFLLLFLILQSCKKEWLAAKPDKSLVVPETIKDYQSLLDNVGVFNTAQACGLGEVGAGDFYIADANWSAVNVNQEKGAYTWAKTEEFYNGELSQDWESAYRRVLNANVILNGIEKIKPQISEQQNWNNVKGSALFFRAFDFFNLAQGYCVNYNSASANQDLGLLLKLEYNINAKHKRSTLQQTYDQIIKDLETAANLLNTKSAVKTRPSKEAAYALLARTYLVMGNYEKAGQYANLTLLVQDDLLDYSKLNSAAAFPITRFNTEVIFHSLFYFGIFNPNRMTVTPGLYSEYVAGDCRKTIFFGPTGLNFKGSYNGDRSLFGGLTTGEMYLIRAEARARLGELMGALNDLNTLRRNRWIGIYADLNSADAATVLDYVIKERRRELPFRGIRWSDLRRLNTDSRFAVTLTRTNNGNTYTLPPNDKRYVLPIDEQEIRLSGIQQNER</sequence>
<keyword evidence="9" id="KW-1185">Reference proteome</keyword>
<dbReference type="Proteomes" id="UP000192756">
    <property type="component" value="Unassembled WGS sequence"/>
</dbReference>
<name>A0A1W1YNJ2_9SPHI</name>
<dbReference type="SUPFAM" id="SSF48452">
    <property type="entry name" value="TPR-like"/>
    <property type="match status" value="1"/>
</dbReference>
<dbReference type="OrthoDB" id="653598at2"/>
<evidence type="ECO:0000313" key="8">
    <source>
        <dbReference type="EMBL" id="SMC37371.1"/>
    </source>
</evidence>